<proteinExistence type="predicted"/>
<name>A0A7S1ZEK7_TRICV</name>
<reference evidence="1" key="1">
    <citation type="submission" date="2021-01" db="EMBL/GenBank/DDBJ databases">
        <authorList>
            <person name="Corre E."/>
            <person name="Pelletier E."/>
            <person name="Niang G."/>
            <person name="Scheremetjew M."/>
            <person name="Finn R."/>
            <person name="Kale V."/>
            <person name="Holt S."/>
            <person name="Cochrane G."/>
            <person name="Meng A."/>
            <person name="Brown T."/>
            <person name="Cohen L."/>
        </authorList>
    </citation>
    <scope>NUCLEOTIDE SEQUENCE</scope>
    <source>
        <strain evidence="1">Grunow 1884</strain>
    </source>
</reference>
<dbReference type="Gene3D" id="3.30.1460.10">
    <property type="match status" value="1"/>
</dbReference>
<dbReference type="Pfam" id="PF05932">
    <property type="entry name" value="CesT"/>
    <property type="match status" value="1"/>
</dbReference>
<accession>A0A7S1ZEK7</accession>
<dbReference type="EMBL" id="HBGO01015113">
    <property type="protein sequence ID" value="CAD9336235.1"/>
    <property type="molecule type" value="Transcribed_RNA"/>
</dbReference>
<organism evidence="1">
    <name type="scientific">Trieres chinensis</name>
    <name type="common">Marine centric diatom</name>
    <name type="synonym">Odontella sinensis</name>
    <dbReference type="NCBI Taxonomy" id="1514140"/>
    <lineage>
        <taxon>Eukaryota</taxon>
        <taxon>Sar</taxon>
        <taxon>Stramenopiles</taxon>
        <taxon>Ochrophyta</taxon>
        <taxon>Bacillariophyta</taxon>
        <taxon>Mediophyceae</taxon>
        <taxon>Biddulphiophycidae</taxon>
        <taxon>Eupodiscales</taxon>
        <taxon>Parodontellaceae</taxon>
        <taxon>Trieres</taxon>
    </lineage>
</organism>
<protein>
    <submittedName>
        <fullName evidence="1">Uncharacterized protein</fullName>
    </submittedName>
</protein>
<dbReference type="GO" id="GO:0030254">
    <property type="term" value="P:protein secretion by the type III secretion system"/>
    <property type="evidence" value="ECO:0007669"/>
    <property type="project" value="InterPro"/>
</dbReference>
<gene>
    <name evidence="1" type="ORF">OSIN01602_LOCUS8542</name>
</gene>
<dbReference type="InterPro" id="IPR010261">
    <property type="entry name" value="Tir_chaperone"/>
</dbReference>
<dbReference type="AlphaFoldDB" id="A0A7S1ZEK7"/>
<sequence length="282" mass="32440">MEPLANDGLLALFLQTSEPAYACVCFDSRWSKAPPQPFSDLAEWGTKIASLKFAICYQGLVDVNKYQVSRFPLYVLFKCGPDFREIGRLDAVETGRNRIKHIKQFILGTIKRFNDKQDRPTPSQLTSRDTVEGWLGFLNSRYNINLELEKDGTCSFEMQKQLILFRIEETTSFDLISFIGEATHDRDPFLLSEILCWNLHGPFMKGTCIGFHKGSSRFTLKARMDIDGINAVTFENLLQNFFNIIQTCDQKIKETKSKREEGNQVESPSQLNLRDLRMTFFT</sequence>
<dbReference type="SUPFAM" id="SSF69635">
    <property type="entry name" value="Type III secretory system chaperone-like"/>
    <property type="match status" value="1"/>
</dbReference>
<evidence type="ECO:0000313" key="1">
    <source>
        <dbReference type="EMBL" id="CAD9336235.1"/>
    </source>
</evidence>